<feature type="region of interest" description="Disordered" evidence="1">
    <location>
        <begin position="1"/>
        <end position="27"/>
    </location>
</feature>
<dbReference type="Proteomes" id="UP000317763">
    <property type="component" value="Unassembled WGS sequence"/>
</dbReference>
<evidence type="ECO:0000313" key="3">
    <source>
        <dbReference type="Proteomes" id="UP000317763"/>
    </source>
</evidence>
<dbReference type="EMBL" id="VJOM01000001">
    <property type="protein sequence ID" value="TSE34146.1"/>
    <property type="molecule type" value="Genomic_DNA"/>
</dbReference>
<dbReference type="RefSeq" id="WP_143897341.1">
    <property type="nucleotide sequence ID" value="NZ_CP083911.1"/>
</dbReference>
<dbReference type="AlphaFoldDB" id="A0A554XE94"/>
<proteinExistence type="predicted"/>
<keyword evidence="3" id="KW-1185">Reference proteome</keyword>
<evidence type="ECO:0000256" key="1">
    <source>
        <dbReference type="SAM" id="MobiDB-lite"/>
    </source>
</evidence>
<gene>
    <name evidence="2" type="ORF">Ttaiw_00207</name>
</gene>
<organism evidence="2 3">
    <name type="scientific">Tepidimonas taiwanensis</name>
    <dbReference type="NCBI Taxonomy" id="307486"/>
    <lineage>
        <taxon>Bacteria</taxon>
        <taxon>Pseudomonadati</taxon>
        <taxon>Pseudomonadota</taxon>
        <taxon>Betaproteobacteria</taxon>
        <taxon>Burkholderiales</taxon>
        <taxon>Tepidimonas</taxon>
    </lineage>
</organism>
<accession>A0A554XE94</accession>
<name>A0A554XE94_9BURK</name>
<reference evidence="2 3" key="1">
    <citation type="submission" date="2019-07" db="EMBL/GenBank/DDBJ databases">
        <title>Tepidimonas taiwanensis I1-1 draft genome.</title>
        <authorList>
            <person name="Da Costa M.S."/>
            <person name="Froufe H.J.C."/>
            <person name="Egas C."/>
            <person name="Albuquerque L."/>
        </authorList>
    </citation>
    <scope>NUCLEOTIDE SEQUENCE [LARGE SCALE GENOMIC DNA]</scope>
    <source>
        <strain evidence="2 3">I1-1</strain>
    </source>
</reference>
<evidence type="ECO:0000313" key="2">
    <source>
        <dbReference type="EMBL" id="TSE34146.1"/>
    </source>
</evidence>
<protein>
    <submittedName>
        <fullName evidence="2">Uncharacterized protein</fullName>
    </submittedName>
</protein>
<sequence>MKQHPTPKENPGTGPGLPEQLGDAFGTPDCATSASGCQLPGRDPYYDIAYRLGYINAILDRLEAHYGIEQGGASC</sequence>
<comment type="caution">
    <text evidence="2">The sequence shown here is derived from an EMBL/GenBank/DDBJ whole genome shotgun (WGS) entry which is preliminary data.</text>
</comment>